<dbReference type="SMART" id="SM00668">
    <property type="entry name" value="CTLH"/>
    <property type="match status" value="1"/>
</dbReference>
<gene>
    <name evidence="5" type="ORF">NMOB1V02_LOCUS1603</name>
</gene>
<dbReference type="Pfam" id="PF10607">
    <property type="entry name" value="CTLH"/>
    <property type="match status" value="1"/>
</dbReference>
<dbReference type="SUPFAM" id="SSF49899">
    <property type="entry name" value="Concanavalin A-like lectins/glucanases"/>
    <property type="match status" value="2"/>
</dbReference>
<dbReference type="InterPro" id="IPR013320">
    <property type="entry name" value="ConA-like_dom_sf"/>
</dbReference>
<dbReference type="PANTHER" id="PTHR12864">
    <property type="entry name" value="RAN BINDING PROTEIN 9-RELATED"/>
    <property type="match status" value="1"/>
</dbReference>
<evidence type="ECO:0000256" key="1">
    <source>
        <dbReference type="ARBA" id="ARBA00006535"/>
    </source>
</evidence>
<keyword evidence="6" id="KW-1185">Reference proteome</keyword>
<dbReference type="Gene3D" id="2.60.120.920">
    <property type="match status" value="4"/>
</dbReference>
<dbReference type="SMART" id="SM00449">
    <property type="entry name" value="SPRY"/>
    <property type="match status" value="1"/>
</dbReference>
<dbReference type="Pfam" id="PF00622">
    <property type="entry name" value="SPRY"/>
    <property type="match status" value="1"/>
</dbReference>
<dbReference type="Proteomes" id="UP000678499">
    <property type="component" value="Unassembled WGS sequence"/>
</dbReference>
<dbReference type="AlphaFoldDB" id="A0A7R9BFX0"/>
<dbReference type="CDD" id="cd12909">
    <property type="entry name" value="SPRY_RanBP9_10"/>
    <property type="match status" value="1"/>
</dbReference>
<dbReference type="InterPro" id="IPR006595">
    <property type="entry name" value="CTLH_C"/>
</dbReference>
<evidence type="ECO:0008006" key="7">
    <source>
        <dbReference type="Google" id="ProtNLM"/>
    </source>
</evidence>
<dbReference type="InterPro" id="IPR050618">
    <property type="entry name" value="Ubq-SigPath_Reg"/>
</dbReference>
<name>A0A7R9BFX0_9CRUS</name>
<sequence>MQLAGVMDGTNDTNGAGSPLESRLRKLYPMVDPLTQLPTQWNAKDKFLYIGLSDDNLTVQHTGHSEDHMGAASVRADHPIPPACGLYYFEVKIISKGRDGYFGIGLSAETVSLNRLPAFKDLPPYLYPTVGLQAPGEVLAANFGQEPFQYDIEDAMLGLRSKTHETSRLRKLYPMVDPLSQLPTQWNAKDKFLYIGLSDDNLTVQYKGHGKDHMDAASVRADHPIPPACGWDKLSYGYHGDDGHSFCSSGTGKAYGPVFTTGDVIGCGVNLVDKTCFYTKNGINLGTAFKDLPPYLYPTVGLQTPGEVLAANFGQEPFQYDIEDAMLGLRAKTHETVRKWPIDNDRGQWNAMLQKMVLMYLMHHGYVQSAEAFARATGQPFKEEIASVKNRQRIQQLVMNGQIGHAIELTGKLYPALLDLKPDLMFMLKVRQFVEMIAGCDHDADFVINNDPGPSTSCYPKPTTSTGKSSKQKSKPDVPLVPDNDVEMMDCSSSSGGSSSSCSSSNSHCNGISNGETHIMTPELEALNKTLAFGRELKSLSMRMRAEFGHNAANKRMLEDACSLLAYSDPKRSPLKYMLERNEREPVGRALNSAIMERLNLPPNPSLEVSVCHANQLLKTMATVGLGACAFASLPDILKD</sequence>
<evidence type="ECO:0000313" key="6">
    <source>
        <dbReference type="Proteomes" id="UP000678499"/>
    </source>
</evidence>
<feature type="compositionally biased region" description="Low complexity" evidence="2">
    <location>
        <begin position="491"/>
        <end position="508"/>
    </location>
</feature>
<dbReference type="InterPro" id="IPR024964">
    <property type="entry name" value="CTLH/CRA"/>
</dbReference>
<dbReference type="InterPro" id="IPR035782">
    <property type="entry name" value="SPRY_RanBP9/10"/>
</dbReference>
<reference evidence="5" key="1">
    <citation type="submission" date="2020-11" db="EMBL/GenBank/DDBJ databases">
        <authorList>
            <person name="Tran Van P."/>
        </authorList>
    </citation>
    <scope>NUCLEOTIDE SEQUENCE</scope>
</reference>
<proteinExistence type="inferred from homology"/>
<dbReference type="PROSITE" id="PS50188">
    <property type="entry name" value="B302_SPRY"/>
    <property type="match status" value="1"/>
</dbReference>
<dbReference type="InterPro" id="IPR001870">
    <property type="entry name" value="B30.2/SPRY"/>
</dbReference>
<feature type="region of interest" description="Disordered" evidence="2">
    <location>
        <begin position="453"/>
        <end position="508"/>
    </location>
</feature>
<dbReference type="InterPro" id="IPR006594">
    <property type="entry name" value="LisH"/>
</dbReference>
<evidence type="ECO:0000313" key="5">
    <source>
        <dbReference type="EMBL" id="CAD7273731.1"/>
    </source>
</evidence>
<dbReference type="SMART" id="SM00667">
    <property type="entry name" value="LisH"/>
    <property type="match status" value="1"/>
</dbReference>
<feature type="compositionally biased region" description="Low complexity" evidence="2">
    <location>
        <begin position="460"/>
        <end position="469"/>
    </location>
</feature>
<dbReference type="EMBL" id="OA882202">
    <property type="protein sequence ID" value="CAD7273731.1"/>
    <property type="molecule type" value="Genomic_DNA"/>
</dbReference>
<dbReference type="PROSITE" id="PS50897">
    <property type="entry name" value="CTLH"/>
    <property type="match status" value="1"/>
</dbReference>
<comment type="similarity">
    <text evidence="1">Belongs to the RANBP9/10 family.</text>
</comment>
<evidence type="ECO:0000259" key="4">
    <source>
        <dbReference type="PROSITE" id="PS50897"/>
    </source>
</evidence>
<accession>A0A7R9BFX0</accession>
<dbReference type="PROSITE" id="PS50896">
    <property type="entry name" value="LISH"/>
    <property type="match status" value="1"/>
</dbReference>
<feature type="domain" description="CTLH" evidence="4">
    <location>
        <begin position="387"/>
        <end position="444"/>
    </location>
</feature>
<organism evidence="5">
    <name type="scientific">Notodromas monacha</name>
    <dbReference type="NCBI Taxonomy" id="399045"/>
    <lineage>
        <taxon>Eukaryota</taxon>
        <taxon>Metazoa</taxon>
        <taxon>Ecdysozoa</taxon>
        <taxon>Arthropoda</taxon>
        <taxon>Crustacea</taxon>
        <taxon>Oligostraca</taxon>
        <taxon>Ostracoda</taxon>
        <taxon>Podocopa</taxon>
        <taxon>Podocopida</taxon>
        <taxon>Cypridocopina</taxon>
        <taxon>Cypridoidea</taxon>
        <taxon>Cyprididae</taxon>
        <taxon>Notodromas</taxon>
    </lineage>
</organism>
<dbReference type="EMBL" id="CAJPEX010000165">
    <property type="protein sequence ID" value="CAG0913883.1"/>
    <property type="molecule type" value="Genomic_DNA"/>
</dbReference>
<dbReference type="InterPro" id="IPR043136">
    <property type="entry name" value="B30.2/SPRY_sf"/>
</dbReference>
<feature type="domain" description="B30.2/SPRY" evidence="3">
    <location>
        <begin position="19"/>
        <end position="318"/>
    </location>
</feature>
<dbReference type="SMART" id="SM00757">
    <property type="entry name" value="CRA"/>
    <property type="match status" value="1"/>
</dbReference>
<dbReference type="InterPro" id="IPR013144">
    <property type="entry name" value="CRA_dom"/>
</dbReference>
<protein>
    <recommendedName>
        <fullName evidence="7">Ran-binding protein 9</fullName>
    </recommendedName>
</protein>
<evidence type="ECO:0000259" key="3">
    <source>
        <dbReference type="PROSITE" id="PS50188"/>
    </source>
</evidence>
<evidence type="ECO:0000256" key="2">
    <source>
        <dbReference type="SAM" id="MobiDB-lite"/>
    </source>
</evidence>
<dbReference type="OrthoDB" id="25503at2759"/>
<dbReference type="InterPro" id="IPR003877">
    <property type="entry name" value="SPRY_dom"/>
</dbReference>